<dbReference type="Proteomes" id="UP001389717">
    <property type="component" value="Unassembled WGS sequence"/>
</dbReference>
<keyword evidence="2" id="KW-1185">Reference proteome</keyword>
<proteinExistence type="predicted"/>
<name>A0ABU9K8E5_9BACI</name>
<organism evidence="1 2">
    <name type="scientific">Rossellomorea oryzaecorticis</name>
    <dbReference type="NCBI Taxonomy" id="1396505"/>
    <lineage>
        <taxon>Bacteria</taxon>
        <taxon>Bacillati</taxon>
        <taxon>Bacillota</taxon>
        <taxon>Bacilli</taxon>
        <taxon>Bacillales</taxon>
        <taxon>Bacillaceae</taxon>
        <taxon>Rossellomorea</taxon>
    </lineage>
</organism>
<protein>
    <recommendedName>
        <fullName evidence="3">NlpC/P60 domain-containing protein</fullName>
    </recommendedName>
</protein>
<dbReference type="RefSeq" id="WP_341980796.1">
    <property type="nucleotide sequence ID" value="NZ_JBBYAF010000005.1"/>
</dbReference>
<evidence type="ECO:0000313" key="1">
    <source>
        <dbReference type="EMBL" id="MEL3971494.1"/>
    </source>
</evidence>
<reference evidence="1 2" key="1">
    <citation type="submission" date="2024-04" db="EMBL/GenBank/DDBJ databases">
        <title>Bacillus oryzaecorticis sp. nov., a moderately halophilic bacterium isolated from rice husks.</title>
        <authorList>
            <person name="Zhu H.-S."/>
        </authorList>
    </citation>
    <scope>NUCLEOTIDE SEQUENCE [LARGE SCALE GENOMIC DNA]</scope>
    <source>
        <strain evidence="1 2">ZC255</strain>
    </source>
</reference>
<accession>A0ABU9K8E5</accession>
<sequence>MNINGYRLNTGTLTAWGKRLIPDLEWFFFVKMISGVEMNPLQSLDRSSMPLDIRTSYATWALSNETEYYARMSQLAFSNLAVSLQSEIIRQQWTAGRGLVFELEELIELAGVSRDSLPGVSIDDNKEIVLLHRPVWETFTVLERHRFLVNYGALWVNEAAHWDKVKKDNQTSIKMKYPHILEKIDEFPKSNGPNCLAAVAAALTRNEAFFYKWMKEEEFMGVIKEANYEPFENERIEEGDVLIWFNDVDQITHSCFVLNNELAFNKQGQTMFNPWQVLKLADIIKSWELPGIYFIPYRKHQ</sequence>
<evidence type="ECO:0008006" key="3">
    <source>
        <dbReference type="Google" id="ProtNLM"/>
    </source>
</evidence>
<dbReference type="EMBL" id="JBBYAF010000005">
    <property type="protein sequence ID" value="MEL3971494.1"/>
    <property type="molecule type" value="Genomic_DNA"/>
</dbReference>
<gene>
    <name evidence="1" type="ORF">AAEO50_04305</name>
</gene>
<comment type="caution">
    <text evidence="1">The sequence shown here is derived from an EMBL/GenBank/DDBJ whole genome shotgun (WGS) entry which is preliminary data.</text>
</comment>
<evidence type="ECO:0000313" key="2">
    <source>
        <dbReference type="Proteomes" id="UP001389717"/>
    </source>
</evidence>